<keyword evidence="1 2" id="KW-0238">DNA-binding</keyword>
<dbReference type="Pfam" id="PF14278">
    <property type="entry name" value="TetR_C_8"/>
    <property type="match status" value="1"/>
</dbReference>
<sequence length="193" mass="22695">MERKKMTKALIGESLKVLMRNHPFEKITIKMITDEAGVIRPTFYNYFCDKYEVVEWIFNEYIIEKVRAMFEQKMYTEGLKLLFVCMKNDCAFYRKAFEITGQNAFTDIIRNSLHNLFLSEMSEIYIENQTNNPLVTAELVAAFYANSLSNLLQMWIQSNNQQCTAENMVEAYAYLLSHRIQDFIDPTENPAEN</sequence>
<gene>
    <name evidence="4" type="ORF">DW070_02395</name>
    <name evidence="5" type="ORF">DW747_08855</name>
</gene>
<reference evidence="6 7" key="1">
    <citation type="submission" date="2018-08" db="EMBL/GenBank/DDBJ databases">
        <title>A genome reference for cultivated species of the human gut microbiota.</title>
        <authorList>
            <person name="Zou Y."/>
            <person name="Xue W."/>
            <person name="Luo G."/>
        </authorList>
    </citation>
    <scope>NUCLEOTIDE SEQUENCE [LARGE SCALE GENOMIC DNA]</scope>
    <source>
        <strain evidence="4 6">AF45-17</strain>
        <strain evidence="5 7">AM28-39</strain>
    </source>
</reference>
<evidence type="ECO:0000313" key="6">
    <source>
        <dbReference type="Proteomes" id="UP000260773"/>
    </source>
</evidence>
<name>A0A3E2TRY6_9FIRM</name>
<dbReference type="RefSeq" id="WP_015514234.1">
    <property type="nucleotide sequence ID" value="NZ_JAJCNA010000001.1"/>
</dbReference>
<dbReference type="EMBL" id="QVEP01000004">
    <property type="protein sequence ID" value="RGB81660.1"/>
    <property type="molecule type" value="Genomic_DNA"/>
</dbReference>
<dbReference type="SUPFAM" id="SSF46689">
    <property type="entry name" value="Homeodomain-like"/>
    <property type="match status" value="1"/>
</dbReference>
<dbReference type="GO" id="GO:0003677">
    <property type="term" value="F:DNA binding"/>
    <property type="evidence" value="ECO:0007669"/>
    <property type="project" value="UniProtKB-UniRule"/>
</dbReference>
<dbReference type="OrthoDB" id="9810250at2"/>
<dbReference type="InterPro" id="IPR009057">
    <property type="entry name" value="Homeodomain-like_sf"/>
</dbReference>
<comment type="caution">
    <text evidence="4">The sequence shown here is derived from an EMBL/GenBank/DDBJ whole genome shotgun (WGS) entry which is preliminary data.</text>
</comment>
<dbReference type="PROSITE" id="PS50977">
    <property type="entry name" value="HTH_TETR_2"/>
    <property type="match status" value="1"/>
</dbReference>
<dbReference type="PANTHER" id="PTHR43479:SF7">
    <property type="entry name" value="TETR-FAMILY TRANSCRIPTIONAL REGULATOR"/>
    <property type="match status" value="1"/>
</dbReference>
<evidence type="ECO:0000259" key="3">
    <source>
        <dbReference type="PROSITE" id="PS50977"/>
    </source>
</evidence>
<dbReference type="Pfam" id="PF00440">
    <property type="entry name" value="TetR_N"/>
    <property type="match status" value="1"/>
</dbReference>
<dbReference type="InterPro" id="IPR039532">
    <property type="entry name" value="TetR_C_Firmicutes"/>
</dbReference>
<dbReference type="Proteomes" id="UP000261231">
    <property type="component" value="Unassembled WGS sequence"/>
</dbReference>
<dbReference type="Gene3D" id="1.10.357.10">
    <property type="entry name" value="Tetracycline Repressor, domain 2"/>
    <property type="match status" value="1"/>
</dbReference>
<feature type="DNA-binding region" description="H-T-H motif" evidence="2">
    <location>
        <begin position="28"/>
        <end position="47"/>
    </location>
</feature>
<evidence type="ECO:0000256" key="1">
    <source>
        <dbReference type="ARBA" id="ARBA00023125"/>
    </source>
</evidence>
<evidence type="ECO:0000256" key="2">
    <source>
        <dbReference type="PROSITE-ProRule" id="PRU00335"/>
    </source>
</evidence>
<dbReference type="Proteomes" id="UP000260773">
    <property type="component" value="Unassembled WGS sequence"/>
</dbReference>
<protein>
    <submittedName>
        <fullName evidence="4">TetR family transcriptional regulator</fullName>
    </submittedName>
</protein>
<accession>A0A3E2TRY6</accession>
<feature type="domain" description="HTH tetR-type" evidence="3">
    <location>
        <begin position="5"/>
        <end position="65"/>
    </location>
</feature>
<dbReference type="EMBL" id="QVFD01000007">
    <property type="protein sequence ID" value="RGC47004.1"/>
    <property type="molecule type" value="Genomic_DNA"/>
</dbReference>
<keyword evidence="7" id="KW-1185">Reference proteome</keyword>
<dbReference type="AlphaFoldDB" id="A0A3E2TRY6"/>
<proteinExistence type="predicted"/>
<dbReference type="PANTHER" id="PTHR43479">
    <property type="entry name" value="ACREF/ENVCD OPERON REPRESSOR-RELATED"/>
    <property type="match status" value="1"/>
</dbReference>
<evidence type="ECO:0000313" key="7">
    <source>
        <dbReference type="Proteomes" id="UP000261231"/>
    </source>
</evidence>
<dbReference type="InterPro" id="IPR001647">
    <property type="entry name" value="HTH_TetR"/>
</dbReference>
<evidence type="ECO:0000313" key="5">
    <source>
        <dbReference type="EMBL" id="RGC47004.1"/>
    </source>
</evidence>
<evidence type="ECO:0000313" key="4">
    <source>
        <dbReference type="EMBL" id="RGB81660.1"/>
    </source>
</evidence>
<dbReference type="InterPro" id="IPR050624">
    <property type="entry name" value="HTH-type_Tx_Regulator"/>
</dbReference>
<organism evidence="4 6">
    <name type="scientific">Coprococcus catus</name>
    <dbReference type="NCBI Taxonomy" id="116085"/>
    <lineage>
        <taxon>Bacteria</taxon>
        <taxon>Bacillati</taxon>
        <taxon>Bacillota</taxon>
        <taxon>Clostridia</taxon>
        <taxon>Lachnospirales</taxon>
        <taxon>Lachnospiraceae</taxon>
        <taxon>Coprococcus</taxon>
    </lineage>
</organism>